<dbReference type="Pfam" id="PF05118">
    <property type="entry name" value="Asp_Arg_Hydrox"/>
    <property type="match status" value="1"/>
</dbReference>
<sequence length="319" mass="35821">MVLNYSQLATDAVKAQRFDAALDIYASWFDAEPALFLNAKNSGMAAVTHTRNAASLARKALYDKVNGIAGCSARIGKAVNYYFGLEEKRFQHALQQPAFFYVPALNAKPFYTLDEIPGLADLVQQLRAFHPDLLTLAQRSFQHYVDTSGPVPSTEDWQKVKKNWLSTHLIRGDDKMVLTEPLLQQCQKTLEHSVVAHCPPHAAEAFVSSLLPGAEIPPHYGISNIKLTVHIPLHVNVSSWLRAGNEQFSWSVDSQVMIFDDSFLHSAANHGDSRRDVLIFDVWHPDLTDDEKSAIRHFMTQHKLWSEKYAKLAALDGRL</sequence>
<dbReference type="PANTHER" id="PTHR46332">
    <property type="entry name" value="ASPARTATE BETA-HYDROXYLASE DOMAIN-CONTAINING PROTEIN 2"/>
    <property type="match status" value="1"/>
</dbReference>
<dbReference type="InterPro" id="IPR051821">
    <property type="entry name" value="Asp/Asn_beta-hydroxylase"/>
</dbReference>
<proteinExistence type="inferred from homology"/>
<evidence type="ECO:0000313" key="5">
    <source>
        <dbReference type="EMBL" id="VHO04081.1"/>
    </source>
</evidence>
<organism evidence="5">
    <name type="scientific">Rheinheimera sp. BAL341</name>
    <dbReference type="NCBI Taxonomy" id="1708203"/>
    <lineage>
        <taxon>Bacteria</taxon>
        <taxon>Pseudomonadati</taxon>
        <taxon>Pseudomonadota</taxon>
        <taxon>Gammaproteobacteria</taxon>
        <taxon>Chromatiales</taxon>
        <taxon>Chromatiaceae</taxon>
        <taxon>Rheinheimera</taxon>
    </lineage>
</organism>
<feature type="domain" description="Aspartyl/asparaginy/proline hydroxylase" evidence="4">
    <location>
        <begin position="151"/>
        <end position="285"/>
    </location>
</feature>
<dbReference type="InterPro" id="IPR007803">
    <property type="entry name" value="Asp/Arg/Pro-Hydrxlase"/>
</dbReference>
<dbReference type="GO" id="GO:0016020">
    <property type="term" value="C:membrane"/>
    <property type="evidence" value="ECO:0007669"/>
    <property type="project" value="TreeGrafter"/>
</dbReference>
<evidence type="ECO:0000256" key="3">
    <source>
        <dbReference type="ARBA" id="ARBA00023002"/>
    </source>
</evidence>
<dbReference type="GO" id="GO:0051213">
    <property type="term" value="F:dioxygenase activity"/>
    <property type="evidence" value="ECO:0007669"/>
    <property type="project" value="UniProtKB-KW"/>
</dbReference>
<accession>A0A486XNG6</accession>
<dbReference type="SUPFAM" id="SSF51197">
    <property type="entry name" value="Clavaminate synthase-like"/>
    <property type="match status" value="1"/>
</dbReference>
<keyword evidence="2" id="KW-0223">Dioxygenase</keyword>
<gene>
    <name evidence="5" type="ORF">BAL341_1721</name>
</gene>
<keyword evidence="3" id="KW-0560">Oxidoreductase</keyword>
<dbReference type="InterPro" id="IPR027443">
    <property type="entry name" value="IPNS-like_sf"/>
</dbReference>
<name>A0A486XNG6_9GAMM</name>
<evidence type="ECO:0000259" key="4">
    <source>
        <dbReference type="Pfam" id="PF05118"/>
    </source>
</evidence>
<evidence type="ECO:0000256" key="1">
    <source>
        <dbReference type="ARBA" id="ARBA00007730"/>
    </source>
</evidence>
<dbReference type="Gene3D" id="2.60.120.330">
    <property type="entry name" value="B-lactam Antibiotic, Isopenicillin N Synthase, Chain"/>
    <property type="match status" value="1"/>
</dbReference>
<dbReference type="EMBL" id="CAAJGR010000091">
    <property type="protein sequence ID" value="VHO04081.1"/>
    <property type="molecule type" value="Genomic_DNA"/>
</dbReference>
<protein>
    <submittedName>
        <fullName evidence="5">Aspartyl/Asparaginyl beta-hydroxylase</fullName>
    </submittedName>
</protein>
<evidence type="ECO:0000256" key="2">
    <source>
        <dbReference type="ARBA" id="ARBA00022964"/>
    </source>
</evidence>
<dbReference type="AlphaFoldDB" id="A0A486XNG6"/>
<reference evidence="5" key="1">
    <citation type="submission" date="2019-04" db="EMBL/GenBank/DDBJ databases">
        <authorList>
            <person name="Brambilla D."/>
        </authorList>
    </citation>
    <scope>NUCLEOTIDE SEQUENCE</scope>
    <source>
        <strain evidence="5">BAL1</strain>
    </source>
</reference>
<comment type="similarity">
    <text evidence="1">Belongs to the aspartyl/asparaginyl beta-hydroxylase family.</text>
</comment>
<dbReference type="PANTHER" id="PTHR46332:SF5">
    <property type="entry name" value="ASPARTATE BETA-HYDROXYLASE DOMAIN CONTAINING 2"/>
    <property type="match status" value="1"/>
</dbReference>